<sequence length="424" mass="45069">MKPSLLRIAATATATAALLFDHGICAAVVGSGTVAHAKRQTSTIDRSTLNGKLFVGYQGWFRKPNTDDGNSHWTTDTPEPEVGHVGVDMIPDVTGYPEDCLFDTVFTLPDGNPAQFYSNDCDGVVDLHFSMMADHGIDGAFVQRFFFYPSEEPNGGWNRVLENAKDAAFKYGRGLVIEYDLNGAPSAPGSSVVADTILADLASLSDVLGSPVYMHHGGKPVVEVWGVGIVTAVSADDAAALVTALQAAGYYVILGVQQAWHAELAAGQPGGYGPVYALADMLQPWTVGAYDRDGYPGFRDGRQATEDKAALAALGIESSVVVWPGGSNSNAAGDPAAFDRFPRWNGTFYQDQLDGAVDVVRPSFIFGAMFDEVNEGTAIYPVLKRAQLPTNQRFLGVDDDLAPDAYLTMAGDAAARLAQVWASA</sequence>
<dbReference type="Proteomes" id="UP001320420">
    <property type="component" value="Unassembled WGS sequence"/>
</dbReference>
<name>A0AAN9US86_9PEZI</name>
<organism evidence="2 3">
    <name type="scientific">Diatrype stigma</name>
    <dbReference type="NCBI Taxonomy" id="117547"/>
    <lineage>
        <taxon>Eukaryota</taxon>
        <taxon>Fungi</taxon>
        <taxon>Dikarya</taxon>
        <taxon>Ascomycota</taxon>
        <taxon>Pezizomycotina</taxon>
        <taxon>Sordariomycetes</taxon>
        <taxon>Xylariomycetidae</taxon>
        <taxon>Xylariales</taxon>
        <taxon>Diatrypaceae</taxon>
        <taxon>Diatrype</taxon>
    </lineage>
</organism>
<evidence type="ECO:0000256" key="1">
    <source>
        <dbReference type="SAM" id="SignalP"/>
    </source>
</evidence>
<keyword evidence="3" id="KW-1185">Reference proteome</keyword>
<accession>A0AAN9US86</accession>
<dbReference type="AlphaFoldDB" id="A0AAN9US86"/>
<gene>
    <name evidence="2" type="ORF">SLS62_003732</name>
</gene>
<evidence type="ECO:0000313" key="2">
    <source>
        <dbReference type="EMBL" id="KAK7754155.1"/>
    </source>
</evidence>
<keyword evidence="1" id="KW-0732">Signal</keyword>
<dbReference type="Gene3D" id="3.20.20.80">
    <property type="entry name" value="Glycosidases"/>
    <property type="match status" value="1"/>
</dbReference>
<evidence type="ECO:0000313" key="3">
    <source>
        <dbReference type="Proteomes" id="UP001320420"/>
    </source>
</evidence>
<protein>
    <submittedName>
        <fullName evidence="2">Uncharacterized protein</fullName>
    </submittedName>
</protein>
<feature type="chain" id="PRO_5042825492" evidence="1">
    <location>
        <begin position="27"/>
        <end position="424"/>
    </location>
</feature>
<proteinExistence type="predicted"/>
<feature type="signal peptide" evidence="1">
    <location>
        <begin position="1"/>
        <end position="26"/>
    </location>
</feature>
<dbReference type="EMBL" id="JAKJXP020000022">
    <property type="protein sequence ID" value="KAK7754155.1"/>
    <property type="molecule type" value="Genomic_DNA"/>
</dbReference>
<reference evidence="2 3" key="1">
    <citation type="submission" date="2024-02" db="EMBL/GenBank/DDBJ databases">
        <title>De novo assembly and annotation of 12 fungi associated with fruit tree decline syndrome in Ontario, Canada.</title>
        <authorList>
            <person name="Sulman M."/>
            <person name="Ellouze W."/>
            <person name="Ilyukhin E."/>
        </authorList>
    </citation>
    <scope>NUCLEOTIDE SEQUENCE [LARGE SCALE GENOMIC DNA]</scope>
    <source>
        <strain evidence="2 3">M11/M66-122</strain>
    </source>
</reference>
<comment type="caution">
    <text evidence="2">The sequence shown here is derived from an EMBL/GenBank/DDBJ whole genome shotgun (WGS) entry which is preliminary data.</text>
</comment>